<keyword evidence="2" id="KW-0378">Hydrolase</keyword>
<sequence length="120" mass="14010">MCDTSVQTETKCGDKCVDKRKKERKNNFENRFNGLSECELKKKTLPDHLAYDLDVLIVGINPGYWAAYKGHHYSGPGNHFWKCLYLSHLVPKPMTAFDDFRLMDSTIVSQKMRFKEDLKF</sequence>
<gene>
    <name evidence="5" type="ORF">ONB1V03_LOCUS427</name>
</gene>
<protein>
    <recommendedName>
        <fullName evidence="4">Uracil-DNA glycosylase-like domain-containing protein</fullName>
    </recommendedName>
</protein>
<reference evidence="5" key="1">
    <citation type="submission" date="2020-11" db="EMBL/GenBank/DDBJ databases">
        <authorList>
            <person name="Tran Van P."/>
        </authorList>
    </citation>
    <scope>NUCLEOTIDE SEQUENCE</scope>
</reference>
<accession>A0A7R9Q8T5</accession>
<evidence type="ECO:0000256" key="1">
    <source>
        <dbReference type="ARBA" id="ARBA00022763"/>
    </source>
</evidence>
<evidence type="ECO:0000259" key="4">
    <source>
        <dbReference type="Pfam" id="PF03167"/>
    </source>
</evidence>
<organism evidence="5">
    <name type="scientific">Oppiella nova</name>
    <dbReference type="NCBI Taxonomy" id="334625"/>
    <lineage>
        <taxon>Eukaryota</taxon>
        <taxon>Metazoa</taxon>
        <taxon>Ecdysozoa</taxon>
        <taxon>Arthropoda</taxon>
        <taxon>Chelicerata</taxon>
        <taxon>Arachnida</taxon>
        <taxon>Acari</taxon>
        <taxon>Acariformes</taxon>
        <taxon>Sarcoptiformes</taxon>
        <taxon>Oribatida</taxon>
        <taxon>Brachypylina</taxon>
        <taxon>Oppioidea</taxon>
        <taxon>Oppiidae</taxon>
        <taxon>Oppiella</taxon>
    </lineage>
</organism>
<evidence type="ECO:0000256" key="3">
    <source>
        <dbReference type="ARBA" id="ARBA00023204"/>
    </source>
</evidence>
<dbReference type="GO" id="GO:0005634">
    <property type="term" value="C:nucleus"/>
    <property type="evidence" value="ECO:0007669"/>
    <property type="project" value="TreeGrafter"/>
</dbReference>
<feature type="domain" description="Uracil-DNA glycosylase-like" evidence="4">
    <location>
        <begin position="47"/>
        <end position="90"/>
    </location>
</feature>
<dbReference type="GO" id="GO:0004844">
    <property type="term" value="F:uracil DNA N-glycosylase activity"/>
    <property type="evidence" value="ECO:0007669"/>
    <property type="project" value="TreeGrafter"/>
</dbReference>
<dbReference type="InterPro" id="IPR015637">
    <property type="entry name" value="MUG/TDG"/>
</dbReference>
<dbReference type="Proteomes" id="UP000728032">
    <property type="component" value="Unassembled WGS sequence"/>
</dbReference>
<dbReference type="InterPro" id="IPR005122">
    <property type="entry name" value="Uracil-DNA_glycosylase-like"/>
</dbReference>
<evidence type="ECO:0000313" key="6">
    <source>
        <dbReference type="Proteomes" id="UP000728032"/>
    </source>
</evidence>
<dbReference type="EMBL" id="CAJPVJ010000025">
    <property type="protein sequence ID" value="CAG2158778.1"/>
    <property type="molecule type" value="Genomic_DNA"/>
</dbReference>
<dbReference type="PANTHER" id="PTHR12159:SF9">
    <property type="entry name" value="G_T MISMATCH-SPECIFIC THYMINE DNA GLYCOSYLASE"/>
    <property type="match status" value="1"/>
</dbReference>
<dbReference type="SUPFAM" id="SSF52141">
    <property type="entry name" value="Uracil-DNA glycosylase-like"/>
    <property type="match status" value="1"/>
</dbReference>
<keyword evidence="1" id="KW-0227">DNA damage</keyword>
<evidence type="ECO:0000313" key="5">
    <source>
        <dbReference type="EMBL" id="CAD7636800.1"/>
    </source>
</evidence>
<name>A0A7R9Q8T5_9ACAR</name>
<keyword evidence="6" id="KW-1185">Reference proteome</keyword>
<dbReference type="Gene3D" id="3.40.470.10">
    <property type="entry name" value="Uracil-DNA glycosylase-like domain"/>
    <property type="match status" value="1"/>
</dbReference>
<evidence type="ECO:0000256" key="2">
    <source>
        <dbReference type="ARBA" id="ARBA00022801"/>
    </source>
</evidence>
<keyword evidence="3" id="KW-0234">DNA repair</keyword>
<dbReference type="AlphaFoldDB" id="A0A7R9Q8T5"/>
<proteinExistence type="predicted"/>
<dbReference type="PANTHER" id="PTHR12159">
    <property type="entry name" value="G/T AND G/U MISMATCH-SPECIFIC DNA GLYCOSYLASE"/>
    <property type="match status" value="1"/>
</dbReference>
<dbReference type="EMBL" id="OC914850">
    <property type="protein sequence ID" value="CAD7636800.1"/>
    <property type="molecule type" value="Genomic_DNA"/>
</dbReference>
<dbReference type="GO" id="GO:0006285">
    <property type="term" value="P:base-excision repair, AP site formation"/>
    <property type="evidence" value="ECO:0007669"/>
    <property type="project" value="InterPro"/>
</dbReference>
<dbReference type="InterPro" id="IPR036895">
    <property type="entry name" value="Uracil-DNA_glycosylase-like_sf"/>
</dbReference>
<dbReference type="GO" id="GO:0008263">
    <property type="term" value="F:pyrimidine-specific mismatch base pair DNA N-glycosylase activity"/>
    <property type="evidence" value="ECO:0007669"/>
    <property type="project" value="TreeGrafter"/>
</dbReference>
<dbReference type="Pfam" id="PF03167">
    <property type="entry name" value="UDG"/>
    <property type="match status" value="1"/>
</dbReference>
<dbReference type="OrthoDB" id="565731at2759"/>